<dbReference type="InterPro" id="IPR008271">
    <property type="entry name" value="Ser/Thr_kinase_AS"/>
</dbReference>
<evidence type="ECO:0000256" key="2">
    <source>
        <dbReference type="ARBA" id="ARBA00022527"/>
    </source>
</evidence>
<keyword evidence="3" id="KW-0808">Transferase</keyword>
<dbReference type="STRING" id="910347.SAMN05421773_105238"/>
<dbReference type="Pfam" id="PF13432">
    <property type="entry name" value="TPR_16"/>
    <property type="match status" value="2"/>
</dbReference>
<dbReference type="OrthoDB" id="9762169at2"/>
<dbReference type="Gene3D" id="1.25.40.10">
    <property type="entry name" value="Tetratricopeptide repeat domain"/>
    <property type="match status" value="2"/>
</dbReference>
<dbReference type="SMART" id="SM00028">
    <property type="entry name" value="TPR"/>
    <property type="match status" value="4"/>
</dbReference>
<evidence type="ECO:0000256" key="3">
    <source>
        <dbReference type="ARBA" id="ARBA00022679"/>
    </source>
</evidence>
<gene>
    <name evidence="11" type="ORF">SAMN05421773_105238</name>
</gene>
<reference evidence="11 12" key="1">
    <citation type="submission" date="2016-10" db="EMBL/GenBank/DDBJ databases">
        <authorList>
            <person name="de Groot N.N."/>
        </authorList>
    </citation>
    <scope>NUCLEOTIDE SEQUENCE [LARGE SCALE GENOMIC DNA]</scope>
    <source>
        <strain evidence="11 12">CGMCC 4.5739</strain>
    </source>
</reference>
<feature type="domain" description="Protein kinase" evidence="10">
    <location>
        <begin position="30"/>
        <end position="293"/>
    </location>
</feature>
<dbReference type="PANTHER" id="PTHR43289:SF6">
    <property type="entry name" value="SERINE_THREONINE-PROTEIN KINASE NEKL-3"/>
    <property type="match status" value="1"/>
</dbReference>
<keyword evidence="6 8" id="KW-0067">ATP-binding</keyword>
<feature type="repeat" description="TPR" evidence="7">
    <location>
        <begin position="418"/>
        <end position="451"/>
    </location>
</feature>
<evidence type="ECO:0000313" key="12">
    <source>
        <dbReference type="Proteomes" id="UP000199207"/>
    </source>
</evidence>
<dbReference type="PROSITE" id="PS00108">
    <property type="entry name" value="PROTEIN_KINASE_ST"/>
    <property type="match status" value="1"/>
</dbReference>
<dbReference type="AlphaFoldDB" id="A0A1I1LHT8"/>
<name>A0A1I1LHT8_9ACTN</name>
<dbReference type="InterPro" id="IPR011990">
    <property type="entry name" value="TPR-like_helical_dom_sf"/>
</dbReference>
<dbReference type="SUPFAM" id="SSF48452">
    <property type="entry name" value="TPR-like"/>
    <property type="match status" value="1"/>
</dbReference>
<evidence type="ECO:0000256" key="4">
    <source>
        <dbReference type="ARBA" id="ARBA00022741"/>
    </source>
</evidence>
<dbReference type="Gene3D" id="1.10.510.10">
    <property type="entry name" value="Transferase(Phosphotransferase) domain 1"/>
    <property type="match status" value="1"/>
</dbReference>
<keyword evidence="7" id="KW-0802">TPR repeat</keyword>
<accession>A0A1I1LHT8</accession>
<dbReference type="EC" id="2.7.11.1" evidence="1"/>
<keyword evidence="12" id="KW-1185">Reference proteome</keyword>
<evidence type="ECO:0000259" key="10">
    <source>
        <dbReference type="PROSITE" id="PS50011"/>
    </source>
</evidence>
<dbReference type="InterPro" id="IPR019734">
    <property type="entry name" value="TPR_rpt"/>
</dbReference>
<evidence type="ECO:0000256" key="5">
    <source>
        <dbReference type="ARBA" id="ARBA00022777"/>
    </source>
</evidence>
<dbReference type="PROSITE" id="PS50005">
    <property type="entry name" value="TPR"/>
    <property type="match status" value="3"/>
</dbReference>
<dbReference type="SMART" id="SM00220">
    <property type="entry name" value="S_TKc"/>
    <property type="match status" value="1"/>
</dbReference>
<keyword evidence="2 11" id="KW-0723">Serine/threonine-protein kinase</keyword>
<dbReference type="InterPro" id="IPR011009">
    <property type="entry name" value="Kinase-like_dom_sf"/>
</dbReference>
<dbReference type="CDD" id="cd14014">
    <property type="entry name" value="STKc_PknB_like"/>
    <property type="match status" value="1"/>
</dbReference>
<dbReference type="PROSITE" id="PS50011">
    <property type="entry name" value="PROTEIN_KINASE_DOM"/>
    <property type="match status" value="1"/>
</dbReference>
<evidence type="ECO:0000256" key="7">
    <source>
        <dbReference type="PROSITE-ProRule" id="PRU00339"/>
    </source>
</evidence>
<dbReference type="FunFam" id="1.10.510.10:FF:000021">
    <property type="entry name" value="Serine/threonine protein kinase"/>
    <property type="match status" value="1"/>
</dbReference>
<dbReference type="PROSITE" id="PS00107">
    <property type="entry name" value="PROTEIN_KINASE_ATP"/>
    <property type="match status" value="1"/>
</dbReference>
<dbReference type="Pfam" id="PF00069">
    <property type="entry name" value="Pkinase"/>
    <property type="match status" value="1"/>
</dbReference>
<keyword evidence="5 11" id="KW-0418">Kinase</keyword>
<dbReference type="GO" id="GO:0005524">
    <property type="term" value="F:ATP binding"/>
    <property type="evidence" value="ECO:0007669"/>
    <property type="project" value="UniProtKB-UniRule"/>
</dbReference>
<evidence type="ECO:0000256" key="9">
    <source>
        <dbReference type="SAM" id="MobiDB-lite"/>
    </source>
</evidence>
<feature type="repeat" description="TPR" evidence="7">
    <location>
        <begin position="487"/>
        <end position="520"/>
    </location>
</feature>
<dbReference type="Gene3D" id="3.30.200.20">
    <property type="entry name" value="Phosphorylase Kinase, domain 1"/>
    <property type="match status" value="1"/>
</dbReference>
<dbReference type="InterPro" id="IPR000719">
    <property type="entry name" value="Prot_kinase_dom"/>
</dbReference>
<keyword evidence="4 8" id="KW-0547">Nucleotide-binding</keyword>
<dbReference type="EMBL" id="FOLM01000005">
    <property type="protein sequence ID" value="SFC72674.1"/>
    <property type="molecule type" value="Genomic_DNA"/>
</dbReference>
<feature type="binding site" evidence="8">
    <location>
        <position position="59"/>
    </location>
    <ligand>
        <name>ATP</name>
        <dbReference type="ChEBI" id="CHEBI:30616"/>
    </ligand>
</feature>
<dbReference type="GO" id="GO:0004674">
    <property type="term" value="F:protein serine/threonine kinase activity"/>
    <property type="evidence" value="ECO:0007669"/>
    <property type="project" value="UniProtKB-KW"/>
</dbReference>
<dbReference type="Proteomes" id="UP000199207">
    <property type="component" value="Unassembled WGS sequence"/>
</dbReference>
<dbReference type="PANTHER" id="PTHR43289">
    <property type="entry name" value="MITOGEN-ACTIVATED PROTEIN KINASE KINASE KINASE 20-RELATED"/>
    <property type="match status" value="1"/>
</dbReference>
<dbReference type="InterPro" id="IPR017441">
    <property type="entry name" value="Protein_kinase_ATP_BS"/>
</dbReference>
<protein>
    <recommendedName>
        <fullName evidence="1">non-specific serine/threonine protein kinase</fullName>
        <ecNumber evidence="1">2.7.11.1</ecNumber>
    </recommendedName>
</protein>
<evidence type="ECO:0000313" key="11">
    <source>
        <dbReference type="EMBL" id="SFC72674.1"/>
    </source>
</evidence>
<proteinExistence type="predicted"/>
<feature type="repeat" description="TPR" evidence="7">
    <location>
        <begin position="340"/>
        <end position="373"/>
    </location>
</feature>
<feature type="region of interest" description="Disordered" evidence="9">
    <location>
        <begin position="292"/>
        <end position="318"/>
    </location>
</feature>
<sequence length="554" mass="60294">MFPVLLYSRLVTGIREGEPMQPGEVLDGRYEMTAALGEGGFGEVWQAVDTRIRRRVAVKLLKAGAESAEKAMRRFFQEATTAGNLSHPHIVTVHDISHTAHGDQRLVYLVMELLDGESLAAVVRRGTPAPADALLWARQIADALAAAHARGIIHRDVKPENVIVLRAGGVKVVDFGIAKDPDAGDGLTTTGVIIGSPHYMAPERFTGQPLDARSDLYSLGCLLSELLTGERAFTGRTFPELIYQHTQQPPVAPGTRRPGLPPALDALVLALLAKDPADRPATAAEVRDRLTALAAPGPGPGYTPTTKDSPAAPAPAQAPALKDAGLGELNRVLAADPDNPEALFHRAGRLLDQGEVSEALADLDRAVTLLPDNGHLHLQRAFVLDHLAHDAEIFISTSHQRQALDAYETAVRLLPDSVEAHYGRGRVLDRTNRRDEAFEEYTWVLERQPDHREALLHSADILREHHNSPDRALRGYQRLLSLEPGHVQALIGLADCLHRTGRSAEALNEIDRAIRLDPRQIAAFHVRSDICTALGRLEEAVEDMRRAGEILSGD</sequence>
<evidence type="ECO:0000256" key="8">
    <source>
        <dbReference type="PROSITE-ProRule" id="PRU10141"/>
    </source>
</evidence>
<dbReference type="SUPFAM" id="SSF56112">
    <property type="entry name" value="Protein kinase-like (PK-like)"/>
    <property type="match status" value="1"/>
</dbReference>
<evidence type="ECO:0000256" key="1">
    <source>
        <dbReference type="ARBA" id="ARBA00012513"/>
    </source>
</evidence>
<evidence type="ECO:0000256" key="6">
    <source>
        <dbReference type="ARBA" id="ARBA00022840"/>
    </source>
</evidence>
<dbReference type="Pfam" id="PF14559">
    <property type="entry name" value="TPR_19"/>
    <property type="match status" value="1"/>
</dbReference>
<organism evidence="11 12">
    <name type="scientific">Streptomyces aidingensis</name>
    <dbReference type="NCBI Taxonomy" id="910347"/>
    <lineage>
        <taxon>Bacteria</taxon>
        <taxon>Bacillati</taxon>
        <taxon>Actinomycetota</taxon>
        <taxon>Actinomycetes</taxon>
        <taxon>Kitasatosporales</taxon>
        <taxon>Streptomycetaceae</taxon>
        <taxon>Streptomyces</taxon>
    </lineage>
</organism>